<evidence type="ECO:0000256" key="7">
    <source>
        <dbReference type="SAM" id="Coils"/>
    </source>
</evidence>
<feature type="disulfide bond" evidence="6">
    <location>
        <begin position="942"/>
        <end position="954"/>
    </location>
</feature>
<evidence type="ECO:0000256" key="1">
    <source>
        <dbReference type="ARBA" id="ARBA00022729"/>
    </source>
</evidence>
<evidence type="ECO:0000256" key="5">
    <source>
        <dbReference type="ARBA" id="ARBA00023292"/>
    </source>
</evidence>
<dbReference type="PANTHER" id="PTHR10574">
    <property type="entry name" value="NETRIN/LAMININ-RELATED"/>
    <property type="match status" value="1"/>
</dbReference>
<feature type="disulfide bond" evidence="6">
    <location>
        <begin position="868"/>
        <end position="877"/>
    </location>
</feature>
<feature type="disulfide bond" evidence="6">
    <location>
        <begin position="458"/>
        <end position="467"/>
    </location>
</feature>
<evidence type="ECO:0000259" key="8">
    <source>
        <dbReference type="PROSITE" id="PS50027"/>
    </source>
</evidence>
<feature type="disulfide bond" evidence="6">
    <location>
        <begin position="991"/>
        <end position="1003"/>
    </location>
</feature>
<evidence type="ECO:0000256" key="6">
    <source>
        <dbReference type="PROSITE-ProRule" id="PRU00460"/>
    </source>
</evidence>
<feature type="domain" description="Laminin EGF-like" evidence="8">
    <location>
        <begin position="847"/>
        <end position="893"/>
    </location>
</feature>
<evidence type="ECO:0000313" key="11">
    <source>
        <dbReference type="RefSeq" id="XP_014675870.1"/>
    </source>
</evidence>
<dbReference type="InterPro" id="IPR056863">
    <property type="entry name" value="LMN_ATRN_NET-like_EGF"/>
</dbReference>
<evidence type="ECO:0000256" key="3">
    <source>
        <dbReference type="ARBA" id="ARBA00023157"/>
    </source>
</evidence>
<feature type="domain" description="Laminin EGF-like" evidence="8">
    <location>
        <begin position="894"/>
        <end position="941"/>
    </location>
</feature>
<feature type="coiled-coil region" evidence="7">
    <location>
        <begin position="1390"/>
        <end position="1424"/>
    </location>
</feature>
<keyword evidence="7" id="KW-0175">Coiled coil</keyword>
<keyword evidence="2" id="KW-0677">Repeat</keyword>
<feature type="disulfide bond" evidence="6">
    <location>
        <begin position="847"/>
        <end position="859"/>
    </location>
</feature>
<dbReference type="Pfam" id="PF00053">
    <property type="entry name" value="EGF_laminin"/>
    <property type="match status" value="11"/>
</dbReference>
<evidence type="ECO:0000256" key="2">
    <source>
        <dbReference type="ARBA" id="ARBA00022737"/>
    </source>
</evidence>
<feature type="domain" description="Laminin EGF-like" evidence="8">
    <location>
        <begin position="942"/>
        <end position="990"/>
    </location>
</feature>
<dbReference type="InterPro" id="IPR000742">
    <property type="entry name" value="EGF"/>
</dbReference>
<feature type="domain" description="Laminin EGF-like" evidence="8">
    <location>
        <begin position="1039"/>
        <end position="1085"/>
    </location>
</feature>
<protein>
    <submittedName>
        <fullName evidence="11">Laminin subunit alpha-2-like</fullName>
    </submittedName>
</protein>
<feature type="disulfide bond" evidence="6">
    <location>
        <begin position="963"/>
        <end position="972"/>
    </location>
</feature>
<dbReference type="PROSITE" id="PS01248">
    <property type="entry name" value="EGF_LAM_1"/>
    <property type="match status" value="6"/>
</dbReference>
<comment type="caution">
    <text evidence="6">Lacks conserved residue(s) required for the propagation of feature annotation.</text>
</comment>
<dbReference type="PRINTS" id="PR00011">
    <property type="entry name" value="EGFLAMININ"/>
</dbReference>
<feature type="domain" description="Laminin EGF-like" evidence="8">
    <location>
        <begin position="795"/>
        <end position="846"/>
    </location>
</feature>
<sequence>TISVVQSQELGNGNGEKGLFPVVFNLAAHATITSNATCGIGRQETYCKLVEHVPQPPHNGDKQPQCAICSANSPREEQRHLPQYAIDGSHRWWQSPSLANSRDYNFVTVTLDLGQIFQVAYIIVKAAASPRPGNWILERSTDGIVYKPWQYYAMTDSDCWNTYGIAPTVGVPRYRSDDEVICTSYYSKLEPLENGEIHTSLVNGRPGVVGPSATLTEFTSARYVRLRLQRIRTLLGDLMHVYGRNVVDTIVSRRYFYSIKDISIGGQCICSGHADECRHDPGERQQKCECQHNTCGDSCNKCCPLFNQFSWRPGTAHEGFVCEECQCFGHADRCVYNKTVAVQQLSQDITGVKRGGGVCINCQDNTVGYNCESCREGYYRPAGVPHSTPDVCQRCDCRDRETAPPVSQPGNCICKTGFAGPACDRCAIGFRGYPYCEPCPCDPAGSRNYETCDGECDCKPNTLGQGCDSCKPGYFNLAIDNPDGCQPCFCFGATDECTSVGWSLEKSLVVQIGLLSGWSVTDLEGRNLVIPTIESRVLKVASYDTYLLQEMFYWSAPPDYLGNKGHEQMHLLRRAMSRWTCLEGPRAGGPAWKGREQVHLLRRAMSRWTCLEGPRAGGPAWKGREQILLSVSMEVANENSSSSETLSTVEQCDCPYGYTGLSCEQCDVGWRRVDETLYEGKCERCRCHGHADACDAYTGECLGCQHDTIGPQCEQCRMGFYGDPQRGTASDCKACACPLTDPDNNFSSQCERDPLNPSDYICTECPQGFVGNHCEMCSDGYFGDPLLPGNYCQPCLCNGNVDPQAIGNCDRYTGQCLKCIANSHGWSCDQCQAGYYGTAINHDCSSCDCNAFGSVNSTCDRFTGQCRCKPNIVGRQCERCADLRGNLREGCEECNCNEVGSAYLQCDFESGQCQCKSGVFGRHCDTCNEGYYGFSDQGCQYCDCDRSGSTSQMCDQATGQCTCRANVTGRRCDQCFAAHWNVTSGTGCVPCGCNLTGADSTNCDQYSGQCSCKPGIGGAQCNKCEYGYYGFSVSGCKRCPRCDKPGHVCDAETGQCVCPLNTEGDRCERCRKGTWGYNALEGCKVCSCDAVLYVTRAGDTLVVTRVVRDTCTVRDASFILPDLEECARMAGPYAVQLHRTWYAQMAFVRTSGELAQQMEAVPAGAKELGTDGSFAVEPPHPALFIEDVMLDYAVAAIGPDAQMAVGVEQCDCPPEYQGSSCQNPAPGYFRWKKPNFLDSNNTLDLAGEARPCMCNYHSSICDRETGICINCKHNTAGDHCELCASGYYGNATYGTPYDCDPSCDEGCPGKLMASIDELMNMTKDLNISGLTPAPWLPLVRIRKRADMLREAVDNYTWAVSTIDLIGPTVFSSESEFNILLIEARSAGRQADRVSSKAAAVKQEARAFEEDVQLLDAEIKEAVSNLDKFLQGPSVGINISEALKEAEAILIEINNRKFRIDKFNTENELEAARELYERVSNMTFDPLEVNKVMEQLHSVSELLEELSNITNNDVKRPLEASVLLKAENTAELQRLKVT</sequence>
<dbReference type="Pfam" id="PF24973">
    <property type="entry name" value="EGF_LMN_ATRN"/>
    <property type="match status" value="2"/>
</dbReference>
<feature type="domain" description="Laminin EGF-like" evidence="8">
    <location>
        <begin position="439"/>
        <end position="487"/>
    </location>
</feature>
<feature type="disulfide bond" evidence="6">
    <location>
        <begin position="896"/>
        <end position="913"/>
    </location>
</feature>
<feature type="disulfide bond" evidence="6">
    <location>
        <begin position="944"/>
        <end position="961"/>
    </location>
</feature>
<proteinExistence type="predicted"/>
<dbReference type="Gene3D" id="2.170.300.10">
    <property type="entry name" value="Tie2 ligand-binding domain superfamily"/>
    <property type="match status" value="1"/>
</dbReference>
<dbReference type="InterPro" id="IPR009254">
    <property type="entry name" value="Laminin_aI"/>
</dbReference>
<dbReference type="SMART" id="SM00180">
    <property type="entry name" value="EGF_Lam"/>
    <property type="match status" value="13"/>
</dbReference>
<dbReference type="InterPro" id="IPR002049">
    <property type="entry name" value="LE_dom"/>
</dbReference>
<organism evidence="10 11">
    <name type="scientific">Priapulus caudatus</name>
    <name type="common">Priapulid worm</name>
    <dbReference type="NCBI Taxonomy" id="37621"/>
    <lineage>
        <taxon>Eukaryota</taxon>
        <taxon>Metazoa</taxon>
        <taxon>Ecdysozoa</taxon>
        <taxon>Scalidophora</taxon>
        <taxon>Priapulida</taxon>
        <taxon>Priapulimorpha</taxon>
        <taxon>Priapulimorphida</taxon>
        <taxon>Priapulidae</taxon>
        <taxon>Priapulus</taxon>
    </lineage>
</organism>
<dbReference type="InterPro" id="IPR050440">
    <property type="entry name" value="Laminin/Netrin_ECM"/>
</dbReference>
<keyword evidence="10" id="KW-1185">Reference proteome</keyword>
<gene>
    <name evidence="11" type="primary">LOC106815861</name>
</gene>
<evidence type="ECO:0000256" key="4">
    <source>
        <dbReference type="ARBA" id="ARBA00023180"/>
    </source>
</evidence>
<feature type="domain" description="Laminin EGF-like" evidence="8">
    <location>
        <begin position="991"/>
        <end position="1038"/>
    </location>
</feature>
<feature type="disulfide bond" evidence="6">
    <location>
        <begin position="1012"/>
        <end position="1021"/>
    </location>
</feature>
<feature type="domain" description="Laminin N-terminal" evidence="9">
    <location>
        <begin position="15"/>
        <end position="267"/>
    </location>
</feature>
<dbReference type="PROSITE" id="PS51117">
    <property type="entry name" value="LAMININ_NTER"/>
    <property type="match status" value="1"/>
</dbReference>
<dbReference type="SMART" id="SM00136">
    <property type="entry name" value="LamNT"/>
    <property type="match status" value="1"/>
</dbReference>
<feature type="disulfide bond" evidence="6">
    <location>
        <begin position="1058"/>
        <end position="1067"/>
    </location>
</feature>
<reference evidence="11" key="1">
    <citation type="submission" date="2025-08" db="UniProtKB">
        <authorList>
            <consortium name="RefSeq"/>
        </authorList>
    </citation>
    <scope>IDENTIFICATION</scope>
</reference>
<dbReference type="Pfam" id="PF06008">
    <property type="entry name" value="Laminin_I"/>
    <property type="match status" value="1"/>
</dbReference>
<dbReference type="RefSeq" id="XP_014675870.1">
    <property type="nucleotide sequence ID" value="XM_014820384.1"/>
</dbReference>
<keyword evidence="4" id="KW-0325">Glycoprotein</keyword>
<dbReference type="GeneID" id="106815861"/>
<feature type="disulfide bond" evidence="6">
    <location>
        <begin position="993"/>
        <end position="1010"/>
    </location>
</feature>
<dbReference type="Pfam" id="PF00055">
    <property type="entry name" value="Laminin_N"/>
    <property type="match status" value="1"/>
</dbReference>
<feature type="domain" description="Laminin EGF-like" evidence="8">
    <location>
        <begin position="685"/>
        <end position="734"/>
    </location>
</feature>
<evidence type="ECO:0000313" key="10">
    <source>
        <dbReference type="Proteomes" id="UP000695022"/>
    </source>
</evidence>
<dbReference type="Gene3D" id="2.10.25.10">
    <property type="entry name" value="Laminin"/>
    <property type="match status" value="11"/>
</dbReference>
<dbReference type="CDD" id="cd00055">
    <property type="entry name" value="EGF_Lam"/>
    <property type="match status" value="10"/>
</dbReference>
<dbReference type="Gene3D" id="2.60.120.260">
    <property type="entry name" value="Galactose-binding domain-like"/>
    <property type="match status" value="1"/>
</dbReference>
<feature type="disulfide bond" evidence="6">
    <location>
        <begin position="1271"/>
        <end position="1280"/>
    </location>
</feature>
<dbReference type="SUPFAM" id="SSF57196">
    <property type="entry name" value="EGF/Laminin"/>
    <property type="match status" value="12"/>
</dbReference>
<feature type="non-terminal residue" evidence="11">
    <location>
        <position position="1"/>
    </location>
</feature>
<dbReference type="PROSITE" id="PS50027">
    <property type="entry name" value="EGF_LAM_2"/>
    <property type="match status" value="9"/>
</dbReference>
<feature type="disulfide bond" evidence="6">
    <location>
        <begin position="704"/>
        <end position="713"/>
    </location>
</feature>
<feature type="disulfide bond" evidence="6">
    <location>
        <begin position="915"/>
        <end position="924"/>
    </location>
</feature>
<dbReference type="PANTHER" id="PTHR10574:SF436">
    <property type="entry name" value="LAMININ SUBUNIT ALPHA-2"/>
    <property type="match status" value="1"/>
</dbReference>
<feature type="domain" description="Laminin EGF-like" evidence="8">
    <location>
        <begin position="1252"/>
        <end position="1301"/>
    </location>
</feature>
<feature type="disulfide bond" evidence="6">
    <location>
        <begin position="894"/>
        <end position="906"/>
    </location>
</feature>
<keyword evidence="5 6" id="KW-0424">Laminin EGF-like domain</keyword>
<keyword evidence="1" id="KW-0732">Signal</keyword>
<evidence type="ECO:0000259" key="9">
    <source>
        <dbReference type="PROSITE" id="PS51117"/>
    </source>
</evidence>
<keyword evidence="3 6" id="KW-1015">Disulfide bond</keyword>
<accession>A0ABM1EUJ9</accession>
<feature type="disulfide bond" evidence="6">
    <location>
        <begin position="819"/>
        <end position="828"/>
    </location>
</feature>
<dbReference type="SMART" id="SM00181">
    <property type="entry name" value="EGF"/>
    <property type="match status" value="9"/>
</dbReference>
<dbReference type="InterPro" id="IPR008211">
    <property type="entry name" value="Laminin_N"/>
</dbReference>
<name>A0ABM1EUJ9_PRICU</name>
<dbReference type="Proteomes" id="UP000695022">
    <property type="component" value="Unplaced"/>
</dbReference>
<feature type="disulfide bond" evidence="6">
    <location>
        <begin position="849"/>
        <end position="866"/>
    </location>
</feature>